<keyword evidence="4 5" id="KW-0472">Membrane</keyword>
<feature type="transmembrane region" description="Helical" evidence="5">
    <location>
        <begin position="166"/>
        <end position="185"/>
    </location>
</feature>
<dbReference type="PANTHER" id="PTHR43229">
    <property type="entry name" value="NODULATION PROTEIN J"/>
    <property type="match status" value="1"/>
</dbReference>
<evidence type="ECO:0000256" key="4">
    <source>
        <dbReference type="ARBA" id="ARBA00023136"/>
    </source>
</evidence>
<evidence type="ECO:0000256" key="5">
    <source>
        <dbReference type="RuleBase" id="RU361157"/>
    </source>
</evidence>
<comment type="subcellular location">
    <subcellularLocation>
        <location evidence="5">Cell membrane</location>
        <topology evidence="5">Multi-pass membrane protein</topology>
    </subcellularLocation>
    <subcellularLocation>
        <location evidence="1">Membrane</location>
        <topology evidence="1">Multi-pass membrane protein</topology>
    </subcellularLocation>
</comment>
<proteinExistence type="inferred from homology"/>
<evidence type="ECO:0000256" key="1">
    <source>
        <dbReference type="ARBA" id="ARBA00004141"/>
    </source>
</evidence>
<dbReference type="InterPro" id="IPR051784">
    <property type="entry name" value="Nod_factor_ABC_transporter"/>
</dbReference>
<sequence>MSFIRIKSLLWHNWYYQKRSLEAWVDVFWWSTIAIVVFGLIALYFAQNEAVKTQIILLGILFWEIPRVAQLSISLGVLRDVWSRNLSNLFTTPLSVGEFLAAQMIVGFLKSFSVFIIISVIAFVVYDFSIYRLGLELPIHFINLLVFSWSAGMVITALIFRYGNKIQAFAWSLFFLLQPVAAVFYPIEVMPKFMQKIALLLPLTYVFEGARQKLFTGVTNVDYILIAIVGNIIYFVIAYIYFIKMFKRARESGMFARLEA</sequence>
<evidence type="ECO:0000256" key="2">
    <source>
        <dbReference type="ARBA" id="ARBA00022692"/>
    </source>
</evidence>
<evidence type="ECO:0000259" key="6">
    <source>
        <dbReference type="PROSITE" id="PS51012"/>
    </source>
</evidence>
<dbReference type="InterPro" id="IPR047817">
    <property type="entry name" value="ABC2_TM_bact-type"/>
</dbReference>
<feature type="transmembrane region" description="Helical" evidence="5">
    <location>
        <begin position="221"/>
        <end position="242"/>
    </location>
</feature>
<evidence type="ECO:0000256" key="3">
    <source>
        <dbReference type="ARBA" id="ARBA00022989"/>
    </source>
</evidence>
<dbReference type="PANTHER" id="PTHR43229:SF6">
    <property type="entry name" value="ABC-TYPE MULTIDRUG TRANSPORT SYSTEM, PERMEASE COMPONENT"/>
    <property type="match status" value="1"/>
</dbReference>
<evidence type="ECO:0000313" key="7">
    <source>
        <dbReference type="EMBL" id="OGK22540.1"/>
    </source>
</evidence>
<dbReference type="AlphaFoldDB" id="A0A1F7GU16"/>
<dbReference type="Proteomes" id="UP000177159">
    <property type="component" value="Unassembled WGS sequence"/>
</dbReference>
<feature type="transmembrane region" description="Helical" evidence="5">
    <location>
        <begin position="27"/>
        <end position="46"/>
    </location>
</feature>
<keyword evidence="5" id="KW-1003">Cell membrane</keyword>
<keyword evidence="5" id="KW-0813">Transport</keyword>
<dbReference type="InterPro" id="IPR013525">
    <property type="entry name" value="ABC2_TM"/>
</dbReference>
<comment type="caution">
    <text evidence="7">The sequence shown here is derived from an EMBL/GenBank/DDBJ whole genome shotgun (WGS) entry which is preliminary data.</text>
</comment>
<dbReference type="GO" id="GO:0140359">
    <property type="term" value="F:ABC-type transporter activity"/>
    <property type="evidence" value="ECO:0007669"/>
    <property type="project" value="InterPro"/>
</dbReference>
<feature type="transmembrane region" description="Helical" evidence="5">
    <location>
        <begin position="99"/>
        <end position="125"/>
    </location>
</feature>
<dbReference type="GO" id="GO:0005886">
    <property type="term" value="C:plasma membrane"/>
    <property type="evidence" value="ECO:0007669"/>
    <property type="project" value="UniProtKB-SubCell"/>
</dbReference>
<feature type="transmembrane region" description="Helical" evidence="5">
    <location>
        <begin position="137"/>
        <end position="160"/>
    </location>
</feature>
<gene>
    <name evidence="7" type="ORF">A3C24_05250</name>
</gene>
<keyword evidence="2 5" id="KW-0812">Transmembrane</keyword>
<accession>A0A1F7GU16</accession>
<protein>
    <recommendedName>
        <fullName evidence="5">Transport permease protein</fullName>
    </recommendedName>
</protein>
<reference evidence="7 8" key="1">
    <citation type="journal article" date="2016" name="Nat. Commun.">
        <title>Thousands of microbial genomes shed light on interconnected biogeochemical processes in an aquifer system.</title>
        <authorList>
            <person name="Anantharaman K."/>
            <person name="Brown C.T."/>
            <person name="Hug L.A."/>
            <person name="Sharon I."/>
            <person name="Castelle C.J."/>
            <person name="Probst A.J."/>
            <person name="Thomas B.C."/>
            <person name="Singh A."/>
            <person name="Wilkins M.J."/>
            <person name="Karaoz U."/>
            <person name="Brodie E.L."/>
            <person name="Williams K.H."/>
            <person name="Hubbard S.S."/>
            <person name="Banfield J.F."/>
        </authorList>
    </citation>
    <scope>NUCLEOTIDE SEQUENCE [LARGE SCALE GENOMIC DNA]</scope>
</reference>
<keyword evidence="3 5" id="KW-1133">Transmembrane helix</keyword>
<feature type="domain" description="ABC transmembrane type-2" evidence="6">
    <location>
        <begin position="22"/>
        <end position="245"/>
    </location>
</feature>
<name>A0A1F7GU16_9BACT</name>
<dbReference type="Pfam" id="PF01061">
    <property type="entry name" value="ABC2_membrane"/>
    <property type="match status" value="1"/>
</dbReference>
<evidence type="ECO:0000313" key="8">
    <source>
        <dbReference type="Proteomes" id="UP000177159"/>
    </source>
</evidence>
<comment type="caution">
    <text evidence="5">Lacks conserved residue(s) required for the propagation of feature annotation.</text>
</comment>
<organism evidence="7 8">
    <name type="scientific">Candidatus Roizmanbacteria bacterium RIFCSPHIGHO2_02_FULL_37_24</name>
    <dbReference type="NCBI Taxonomy" id="1802037"/>
    <lineage>
        <taxon>Bacteria</taxon>
        <taxon>Candidatus Roizmaniibacteriota</taxon>
    </lineage>
</organism>
<comment type="similarity">
    <text evidence="5">Belongs to the ABC-2 integral membrane protein family.</text>
</comment>
<dbReference type="EMBL" id="MFZM01000041">
    <property type="protein sequence ID" value="OGK22540.1"/>
    <property type="molecule type" value="Genomic_DNA"/>
</dbReference>
<dbReference type="PROSITE" id="PS51012">
    <property type="entry name" value="ABC_TM2"/>
    <property type="match status" value="1"/>
</dbReference>